<gene>
    <name evidence="1" type="ORF">SAMN05444280_10177</name>
</gene>
<dbReference type="AlphaFoldDB" id="A0A1M6A6I2"/>
<dbReference type="RefSeq" id="WP_073163890.1">
    <property type="nucleotide sequence ID" value="NZ_FQZE01000001.1"/>
</dbReference>
<proteinExistence type="predicted"/>
<reference evidence="1 2" key="1">
    <citation type="submission" date="2016-11" db="EMBL/GenBank/DDBJ databases">
        <authorList>
            <person name="Jaros S."/>
            <person name="Januszkiewicz K."/>
            <person name="Wedrychowicz H."/>
        </authorList>
    </citation>
    <scope>NUCLEOTIDE SEQUENCE [LARGE SCALE GENOMIC DNA]</scope>
    <source>
        <strain evidence="1 2">DSM 27063</strain>
    </source>
</reference>
<protein>
    <submittedName>
        <fullName evidence="1">Uncharacterized protein</fullName>
    </submittedName>
</protein>
<evidence type="ECO:0000313" key="2">
    <source>
        <dbReference type="Proteomes" id="UP000184050"/>
    </source>
</evidence>
<accession>A0A1M6A6I2</accession>
<name>A0A1M6A6I2_9BACT</name>
<dbReference type="STRING" id="1168035.SAMN05444280_10177"/>
<dbReference type="OrthoDB" id="1121350at2"/>
<organism evidence="1 2">
    <name type="scientific">Tangfeifania diversioriginum</name>
    <dbReference type="NCBI Taxonomy" id="1168035"/>
    <lineage>
        <taxon>Bacteria</taxon>
        <taxon>Pseudomonadati</taxon>
        <taxon>Bacteroidota</taxon>
        <taxon>Bacteroidia</taxon>
        <taxon>Marinilabiliales</taxon>
        <taxon>Prolixibacteraceae</taxon>
        <taxon>Tangfeifania</taxon>
    </lineage>
</organism>
<evidence type="ECO:0000313" key="1">
    <source>
        <dbReference type="EMBL" id="SHI31763.1"/>
    </source>
</evidence>
<keyword evidence="2" id="KW-1185">Reference proteome</keyword>
<sequence>MQPDKKQLEILLMHYFRECYPGFPKGKMMPTESPDFIVTLKSRNNLGIELTRLNPLNAQTPDKQELSQQKLKEDIIETARQIFESNSPFRLFVKFLFSGNETIEDERKLILAVQLANIIRQSVENKKPASFFRETLDSSSLPRGIESTLIVNHPALNNSFWERSNNLGVSKNVVADIREAIQKKDKKLMLYQKQRLNYYWLLITTDRLRGVKSYNLPNKILNHNFQSRFQRVFLFDLIKSSIFELV</sequence>
<dbReference type="Proteomes" id="UP000184050">
    <property type="component" value="Unassembled WGS sequence"/>
</dbReference>
<dbReference type="EMBL" id="FQZE01000001">
    <property type="protein sequence ID" value="SHI31763.1"/>
    <property type="molecule type" value="Genomic_DNA"/>
</dbReference>